<dbReference type="InterPro" id="IPR025247">
    <property type="entry name" value="EcoRI-like_methylase"/>
</dbReference>
<organism evidence="1 2">
    <name type="scientific">Candidatus Yanofskybacteria bacterium RIFCSPLOWO2_01_FULL_42_49</name>
    <dbReference type="NCBI Taxonomy" id="1802694"/>
    <lineage>
        <taxon>Bacteria</taxon>
        <taxon>Candidatus Yanofskyibacteriota</taxon>
    </lineage>
</organism>
<dbReference type="GO" id="GO:0008168">
    <property type="term" value="F:methyltransferase activity"/>
    <property type="evidence" value="ECO:0007669"/>
    <property type="project" value="UniProtKB-KW"/>
</dbReference>
<dbReference type="AlphaFoldDB" id="A0A1F8GBH0"/>
<dbReference type="GO" id="GO:0003676">
    <property type="term" value="F:nucleic acid binding"/>
    <property type="evidence" value="ECO:0007669"/>
    <property type="project" value="InterPro"/>
</dbReference>
<dbReference type="STRING" id="1802694.A2918_01285"/>
<evidence type="ECO:0000313" key="2">
    <source>
        <dbReference type="Proteomes" id="UP000178227"/>
    </source>
</evidence>
<name>A0A1F8GBH0_9BACT</name>
<reference evidence="1 2" key="1">
    <citation type="journal article" date="2016" name="Nat. Commun.">
        <title>Thousands of microbial genomes shed light on interconnected biogeochemical processes in an aquifer system.</title>
        <authorList>
            <person name="Anantharaman K."/>
            <person name="Brown C.T."/>
            <person name="Hug L.A."/>
            <person name="Sharon I."/>
            <person name="Castelle C.J."/>
            <person name="Probst A.J."/>
            <person name="Thomas B.C."/>
            <person name="Singh A."/>
            <person name="Wilkins M.J."/>
            <person name="Karaoz U."/>
            <person name="Brodie E.L."/>
            <person name="Williams K.H."/>
            <person name="Hubbard S.S."/>
            <person name="Banfield J.F."/>
        </authorList>
    </citation>
    <scope>NUCLEOTIDE SEQUENCE [LARGE SCALE GENOMIC DNA]</scope>
</reference>
<protein>
    <submittedName>
        <fullName evidence="1">DNA methyltransferase</fullName>
    </submittedName>
</protein>
<sequence length="375" mass="43476">MAREASVKNLTNAKRSKNDEFYTRYIDIQKEIEKYLDYNPNTFRNKVVYCNCDDPFESNFFRYFVLNFNKLGLKRLITTSYKPSPVANTQLGLFGDDKTLKKEKGRSKITANKFIINEVKDMDSDGEFNLKDVAKQLKANKNNEWTPLHGDGDFRSDECVALLKQSDIVVTNPPFSLFREYVKQLCEHEKKFLIIGNINCITYKEIFPKIKNNQIWLGNGMGRWISGFIVPESYDLYGTEARIDENGERIVATNNCLWLTNLDHGRRHQPLPLMTLEENLKYSKHKEIKGEKKYHKYDNYDAIEVPFTDAIPGDYEGVMGVPISYLDKYNPEQFEIVGMAEDNGKGFSGGIWDGKNPHCIINGKNKFKRIFIKKK</sequence>
<dbReference type="Proteomes" id="UP000178227">
    <property type="component" value="Unassembled WGS sequence"/>
</dbReference>
<accession>A0A1F8GBH0</accession>
<proteinExistence type="predicted"/>
<dbReference type="Pfam" id="PF13651">
    <property type="entry name" value="EcoRI_methylase"/>
    <property type="match status" value="1"/>
</dbReference>
<keyword evidence="1" id="KW-0808">Transferase</keyword>
<keyword evidence="1" id="KW-0489">Methyltransferase</keyword>
<comment type="caution">
    <text evidence="1">The sequence shown here is derived from an EMBL/GenBank/DDBJ whole genome shotgun (WGS) entry which is preliminary data.</text>
</comment>
<dbReference type="InterPro" id="IPR002052">
    <property type="entry name" value="DNA_methylase_N6_adenine_CS"/>
</dbReference>
<gene>
    <name evidence="1" type="ORF">A2918_01285</name>
</gene>
<dbReference type="GO" id="GO:0032259">
    <property type="term" value="P:methylation"/>
    <property type="evidence" value="ECO:0007669"/>
    <property type="project" value="UniProtKB-KW"/>
</dbReference>
<dbReference type="PROSITE" id="PS00092">
    <property type="entry name" value="N6_MTASE"/>
    <property type="match status" value="1"/>
</dbReference>
<evidence type="ECO:0000313" key="1">
    <source>
        <dbReference type="EMBL" id="OGN22734.1"/>
    </source>
</evidence>
<dbReference type="EMBL" id="MGKI01000009">
    <property type="protein sequence ID" value="OGN22734.1"/>
    <property type="molecule type" value="Genomic_DNA"/>
</dbReference>